<accession>A0A5J4L8U3</accession>
<gene>
    <name evidence="1" type="ORF">San01_03960</name>
</gene>
<name>A0A5J4L8U3_9ACTN</name>
<sequence>MNITIDRRGRNTRRIEDRIREIGDHAGKLAAQRIGSRLPAVEVLLTDGRGVAAARQRADLSLAGHVNWRRRAVDRLIGDWHARHACAATSLTPHGALVAINEAMHRDLGELDRTLIHELGHTVQLNQPGARDRHIAYLRQQYGITPHSKTDQREYEQLMDTRETQAANLEALARQLPGH</sequence>
<organism evidence="1 2">
    <name type="scientific">Streptomyces angustmyceticus</name>
    <dbReference type="NCBI Taxonomy" id="285578"/>
    <lineage>
        <taxon>Bacteria</taxon>
        <taxon>Bacillati</taxon>
        <taxon>Actinomycetota</taxon>
        <taxon>Actinomycetes</taxon>
        <taxon>Kitasatosporales</taxon>
        <taxon>Streptomycetaceae</taxon>
        <taxon>Streptomyces</taxon>
    </lineage>
</organism>
<dbReference type="AlphaFoldDB" id="A0A5J4L8U3"/>
<reference evidence="1 2" key="1">
    <citation type="submission" date="2019-10" db="EMBL/GenBank/DDBJ databases">
        <title>Whole genome shotgun sequence of Streptomyces angustmyceticus NBRC 3934.</title>
        <authorList>
            <person name="Hosoyama A."/>
            <person name="Ichikawa N."/>
            <person name="Kimura A."/>
            <person name="Kitahashi Y."/>
            <person name="Komaki H."/>
            <person name="Uohara A."/>
        </authorList>
    </citation>
    <scope>NUCLEOTIDE SEQUENCE [LARGE SCALE GENOMIC DNA]</scope>
    <source>
        <strain evidence="1 2">NBRC 3934</strain>
    </source>
</reference>
<dbReference type="EMBL" id="BLAG01000004">
    <property type="protein sequence ID" value="GES27909.1"/>
    <property type="molecule type" value="Genomic_DNA"/>
</dbReference>
<dbReference type="Proteomes" id="UP000325598">
    <property type="component" value="Unassembled WGS sequence"/>
</dbReference>
<proteinExistence type="predicted"/>
<evidence type="ECO:0000313" key="1">
    <source>
        <dbReference type="EMBL" id="GES27909.1"/>
    </source>
</evidence>
<comment type="caution">
    <text evidence="1">The sequence shown here is derived from an EMBL/GenBank/DDBJ whole genome shotgun (WGS) entry which is preliminary data.</text>
</comment>
<keyword evidence="2" id="KW-1185">Reference proteome</keyword>
<evidence type="ECO:0000313" key="2">
    <source>
        <dbReference type="Proteomes" id="UP000325598"/>
    </source>
</evidence>
<dbReference type="GeneID" id="96749696"/>
<protein>
    <submittedName>
        <fullName evidence="1">Uncharacterized protein</fullName>
    </submittedName>
</protein>
<dbReference type="RefSeq" id="WP_086719320.1">
    <property type="nucleotide sequence ID" value="NZ_BLAG01000004.1"/>
</dbReference>